<sequence>MNIEKVSQEFNLSKDTLRYWERIELLPPVQRNSSGYRDYTEQDLNWIFYVNSLRNAGMSIERLLDFVKSYRLQSSSNEYRKQLLIEQRQILKQEVENRQKTINYLSYKIEHFADHTLTYENEKLAYDKDNEEEK</sequence>
<dbReference type="InterPro" id="IPR000551">
    <property type="entry name" value="MerR-type_HTH_dom"/>
</dbReference>
<dbReference type="InterPro" id="IPR047057">
    <property type="entry name" value="MerR_fam"/>
</dbReference>
<evidence type="ECO:0000313" key="4">
    <source>
        <dbReference type="Proteomes" id="UP000052012"/>
    </source>
</evidence>
<comment type="caution">
    <text evidence="3">The sequence shown here is derived from an EMBL/GenBank/DDBJ whole genome shotgun (WGS) entry which is preliminary data.</text>
</comment>
<accession>A0A0R2APG3</accession>
<dbReference type="RefSeq" id="WP_054658448.1">
    <property type="nucleotide sequence ID" value="NZ_AYYQ01000036.1"/>
</dbReference>
<dbReference type="EMBL" id="AYYQ01000036">
    <property type="protein sequence ID" value="KRM67636.1"/>
    <property type="molecule type" value="Genomic_DNA"/>
</dbReference>
<dbReference type="SMART" id="SM00422">
    <property type="entry name" value="HTH_MERR"/>
    <property type="match status" value="1"/>
</dbReference>
<evidence type="ECO:0000256" key="1">
    <source>
        <dbReference type="ARBA" id="ARBA00023125"/>
    </source>
</evidence>
<dbReference type="STRING" id="1423781.FD06_GL000788"/>
<keyword evidence="4" id="KW-1185">Reference proteome</keyword>
<evidence type="ECO:0000259" key="2">
    <source>
        <dbReference type="PROSITE" id="PS50937"/>
    </source>
</evidence>
<dbReference type="CDD" id="cd01109">
    <property type="entry name" value="HTH_YyaN"/>
    <property type="match status" value="1"/>
</dbReference>
<dbReference type="SUPFAM" id="SSF46955">
    <property type="entry name" value="Putative DNA-binding domain"/>
    <property type="match status" value="1"/>
</dbReference>
<dbReference type="PANTHER" id="PTHR30204:SF98">
    <property type="entry name" value="HTH-TYPE TRANSCRIPTIONAL REGULATOR ADHR"/>
    <property type="match status" value="1"/>
</dbReference>
<dbReference type="GO" id="GO:0003677">
    <property type="term" value="F:DNA binding"/>
    <property type="evidence" value="ECO:0007669"/>
    <property type="project" value="UniProtKB-KW"/>
</dbReference>
<name>A0A0R2APG3_9LACO</name>
<gene>
    <name evidence="3" type="ORF">FD06_GL000788</name>
</gene>
<dbReference type="OrthoDB" id="9811174at2"/>
<dbReference type="InterPro" id="IPR009061">
    <property type="entry name" value="DNA-bd_dom_put_sf"/>
</dbReference>
<feature type="domain" description="HTH merR-type" evidence="2">
    <location>
        <begin position="1"/>
        <end position="69"/>
    </location>
</feature>
<proteinExistence type="predicted"/>
<dbReference type="GO" id="GO:0003700">
    <property type="term" value="F:DNA-binding transcription factor activity"/>
    <property type="evidence" value="ECO:0007669"/>
    <property type="project" value="InterPro"/>
</dbReference>
<protein>
    <submittedName>
        <fullName evidence="3">Merr family transcriptional regulator</fullName>
    </submittedName>
</protein>
<dbReference type="PATRIC" id="fig|1423781.4.peg.816"/>
<dbReference type="PROSITE" id="PS50937">
    <property type="entry name" value="HTH_MERR_2"/>
    <property type="match status" value="1"/>
</dbReference>
<dbReference type="Pfam" id="PF13411">
    <property type="entry name" value="MerR_1"/>
    <property type="match status" value="1"/>
</dbReference>
<dbReference type="AlphaFoldDB" id="A0A0R2APG3"/>
<dbReference type="Proteomes" id="UP000052012">
    <property type="component" value="Unassembled WGS sequence"/>
</dbReference>
<reference evidence="3 4" key="1">
    <citation type="journal article" date="2015" name="Genome Announc.">
        <title>Expanding the biotechnology potential of lactobacilli through comparative genomics of 213 strains and associated genera.</title>
        <authorList>
            <person name="Sun Z."/>
            <person name="Harris H.M."/>
            <person name="McCann A."/>
            <person name="Guo C."/>
            <person name="Argimon S."/>
            <person name="Zhang W."/>
            <person name="Yang X."/>
            <person name="Jeffery I.B."/>
            <person name="Cooney J.C."/>
            <person name="Kagawa T.F."/>
            <person name="Liu W."/>
            <person name="Song Y."/>
            <person name="Salvetti E."/>
            <person name="Wrobel A."/>
            <person name="Rasinkangas P."/>
            <person name="Parkhill J."/>
            <person name="Rea M.C."/>
            <person name="O'Sullivan O."/>
            <person name="Ritari J."/>
            <person name="Douillard F.P."/>
            <person name="Paul Ross R."/>
            <person name="Yang R."/>
            <person name="Briner A.E."/>
            <person name="Felis G.E."/>
            <person name="de Vos W.M."/>
            <person name="Barrangou R."/>
            <person name="Klaenhammer T.R."/>
            <person name="Caufield P.W."/>
            <person name="Cui Y."/>
            <person name="Zhang H."/>
            <person name="O'Toole P.W."/>
        </authorList>
    </citation>
    <scope>NUCLEOTIDE SEQUENCE [LARGE SCALE GENOMIC DNA]</scope>
    <source>
        <strain evidence="3 4">DSM 23829</strain>
    </source>
</reference>
<dbReference type="Gene3D" id="1.10.1660.10">
    <property type="match status" value="1"/>
</dbReference>
<evidence type="ECO:0000313" key="3">
    <source>
        <dbReference type="EMBL" id="KRM67636.1"/>
    </source>
</evidence>
<keyword evidence="1" id="KW-0238">DNA-binding</keyword>
<dbReference type="PANTHER" id="PTHR30204">
    <property type="entry name" value="REDOX-CYCLING DRUG-SENSING TRANSCRIPTIONAL ACTIVATOR SOXR"/>
    <property type="match status" value="1"/>
</dbReference>
<organism evidence="3 4">
    <name type="scientific">Apilactobacillus ozensis DSM 23829 = JCM 17196</name>
    <dbReference type="NCBI Taxonomy" id="1423781"/>
    <lineage>
        <taxon>Bacteria</taxon>
        <taxon>Bacillati</taxon>
        <taxon>Bacillota</taxon>
        <taxon>Bacilli</taxon>
        <taxon>Lactobacillales</taxon>
        <taxon>Lactobacillaceae</taxon>
        <taxon>Apilactobacillus</taxon>
    </lineage>
</organism>